<feature type="domain" description="DUF2846" evidence="2">
    <location>
        <begin position="38"/>
        <end position="114"/>
    </location>
</feature>
<name>A0A975P1D5_9BRAD</name>
<dbReference type="EMBL" id="CP076136">
    <property type="protein sequence ID" value="QWG24369.1"/>
    <property type="molecule type" value="Genomic_DNA"/>
</dbReference>
<dbReference type="Pfam" id="PF11008">
    <property type="entry name" value="DUF2846"/>
    <property type="match status" value="1"/>
</dbReference>
<evidence type="ECO:0000313" key="4">
    <source>
        <dbReference type="Proteomes" id="UP000676951"/>
    </source>
</evidence>
<protein>
    <submittedName>
        <fullName evidence="3">DUF2846 domain-containing protein</fullName>
    </submittedName>
</protein>
<dbReference type="RefSeq" id="WP_215605114.1">
    <property type="nucleotide sequence ID" value="NZ_CP076136.1"/>
</dbReference>
<reference evidence="3 4" key="1">
    <citation type="submission" date="2021-06" db="EMBL/GenBank/DDBJ databases">
        <title>Bradyrhizobium sp. S2-11-4 Genome sequencing.</title>
        <authorList>
            <person name="Jin L."/>
        </authorList>
    </citation>
    <scope>NUCLEOTIDE SEQUENCE [LARGE SCALE GENOMIC DNA]</scope>
    <source>
        <strain evidence="3 4">S2-11-4</strain>
    </source>
</reference>
<feature type="signal peptide" evidence="1">
    <location>
        <begin position="1"/>
        <end position="21"/>
    </location>
</feature>
<dbReference type="InterPro" id="IPR022548">
    <property type="entry name" value="DUF2846"/>
</dbReference>
<dbReference type="Proteomes" id="UP000676951">
    <property type="component" value="Chromosome"/>
</dbReference>
<evidence type="ECO:0000256" key="1">
    <source>
        <dbReference type="SAM" id="SignalP"/>
    </source>
</evidence>
<dbReference type="AlphaFoldDB" id="A0A975P1D5"/>
<evidence type="ECO:0000313" key="3">
    <source>
        <dbReference type="EMBL" id="QWG24369.1"/>
    </source>
</evidence>
<keyword evidence="1" id="KW-0732">Signal</keyword>
<feature type="chain" id="PRO_5037793168" evidence="1">
    <location>
        <begin position="22"/>
        <end position="172"/>
    </location>
</feature>
<accession>A0A975P1D5</accession>
<evidence type="ECO:0000259" key="2">
    <source>
        <dbReference type="Pfam" id="PF11008"/>
    </source>
</evidence>
<gene>
    <name evidence="3" type="ORF">KMZ93_05505</name>
</gene>
<keyword evidence="4" id="KW-1185">Reference proteome</keyword>
<proteinExistence type="predicted"/>
<organism evidence="3 4">
    <name type="scientific">Bradyrhizobium sediminis</name>
    <dbReference type="NCBI Taxonomy" id="2840469"/>
    <lineage>
        <taxon>Bacteria</taxon>
        <taxon>Pseudomonadati</taxon>
        <taxon>Pseudomonadota</taxon>
        <taxon>Alphaproteobacteria</taxon>
        <taxon>Hyphomicrobiales</taxon>
        <taxon>Nitrobacteraceae</taxon>
        <taxon>Bradyrhizobium</taxon>
    </lineage>
</organism>
<sequence length="172" mass="17949">MGQLYRIVLVFCAVFQLAACAGTSAIESQSRLRDSRLARMYFLREQGVLGALGGAAPAAEIRVDGKPVGSVTNGSYIFVDRPPGLLKLSVRNGISLAFETETRVEAGGTYYFNIGVPKTGAPGMDLLNQAYAGGSGQQMRAQSPLSAGFSGAVLYSLDPTAGAAEIARLKPG</sequence>